<dbReference type="EMBL" id="KU878088">
    <property type="protein sequence ID" value="AMS01129.1"/>
    <property type="molecule type" value="Genomic_DNA"/>
</dbReference>
<keyword evidence="3 6" id="KW-0799">Topoisomerase</keyword>
<feature type="active site" description="O-(5'-phospho-DNA)-tyrosine intermediate" evidence="6">
    <location>
        <position position="120"/>
    </location>
</feature>
<dbReference type="InterPro" id="IPR006691">
    <property type="entry name" value="GyrA/parC_rep"/>
</dbReference>
<evidence type="ECO:0000256" key="6">
    <source>
        <dbReference type="PROSITE-ProRule" id="PRU01384"/>
    </source>
</evidence>
<dbReference type="Gene3D" id="1.10.268.10">
    <property type="entry name" value="Topoisomerase, domain 3"/>
    <property type="match status" value="1"/>
</dbReference>
<dbReference type="InterPro" id="IPR013760">
    <property type="entry name" value="Topo_IIA-like_dom_sf"/>
</dbReference>
<keyword evidence="7" id="KW-0175">Coiled coil</keyword>
<dbReference type="PROSITE" id="PS52040">
    <property type="entry name" value="TOPO_IIA"/>
    <property type="match status" value="1"/>
</dbReference>
<dbReference type="GO" id="GO:0003677">
    <property type="term" value="F:DNA binding"/>
    <property type="evidence" value="ECO:0007669"/>
    <property type="project" value="UniProtKB-UniRule"/>
</dbReference>
<dbReference type="Pfam" id="PF03989">
    <property type="entry name" value="DNA_gyraseA_C"/>
    <property type="match status" value="4"/>
</dbReference>
<gene>
    <name evidence="9" type="ORF">AR9_g044</name>
</gene>
<dbReference type="SMR" id="A0A172JHV7"/>
<keyword evidence="4 6" id="KW-0238">DNA-binding</keyword>
<dbReference type="Gene3D" id="3.30.1360.40">
    <property type="match status" value="1"/>
</dbReference>
<comment type="similarity">
    <text evidence="1">Belongs to the type II topoisomerase GyrA/ParC subunit family.</text>
</comment>
<dbReference type="PANTHER" id="PTHR43493">
    <property type="entry name" value="DNA GYRASE/TOPOISOMERASE SUBUNIT A"/>
    <property type="match status" value="1"/>
</dbReference>
<evidence type="ECO:0000256" key="2">
    <source>
        <dbReference type="ARBA" id="ARBA00012895"/>
    </source>
</evidence>
<organism evidence="9 10">
    <name type="scientific">Bacillus phage AR9</name>
    <dbReference type="NCBI Taxonomy" id="1815509"/>
    <lineage>
        <taxon>Viruses</taxon>
        <taxon>Duplodnaviria</taxon>
        <taxon>Heunggongvirae</taxon>
        <taxon>Uroviricota</taxon>
        <taxon>Caudoviricetes</taxon>
        <taxon>Takahashivirus</taxon>
        <taxon>Bacillus phage PBS1</taxon>
    </lineage>
</organism>
<dbReference type="InterPro" id="IPR050220">
    <property type="entry name" value="Type_II_DNA_Topoisomerases"/>
</dbReference>
<dbReference type="GO" id="GO:0009330">
    <property type="term" value="C:DNA topoisomerase type II (double strand cut, ATP-hydrolyzing) complex"/>
    <property type="evidence" value="ECO:0007669"/>
    <property type="project" value="TreeGrafter"/>
</dbReference>
<dbReference type="InterPro" id="IPR035516">
    <property type="entry name" value="Gyrase/topoIV_suA_C"/>
</dbReference>
<dbReference type="Gene3D" id="3.90.199.10">
    <property type="entry name" value="Topoisomerase II, domain 5"/>
    <property type="match status" value="1"/>
</dbReference>
<dbReference type="GO" id="GO:0005524">
    <property type="term" value="F:ATP binding"/>
    <property type="evidence" value="ECO:0007669"/>
    <property type="project" value="InterPro"/>
</dbReference>
<evidence type="ECO:0000256" key="1">
    <source>
        <dbReference type="ARBA" id="ARBA00008263"/>
    </source>
</evidence>
<dbReference type="KEGG" id="vg:29058763"/>
<dbReference type="GeneID" id="29058763"/>
<keyword evidence="5 6" id="KW-0413">Isomerase</keyword>
<dbReference type="InterPro" id="IPR013758">
    <property type="entry name" value="Topo_IIA_A/C_ab"/>
</dbReference>
<dbReference type="OrthoDB" id="15533at10239"/>
<evidence type="ECO:0000313" key="9">
    <source>
        <dbReference type="EMBL" id="AMS01129.1"/>
    </source>
</evidence>
<dbReference type="SUPFAM" id="SSF56719">
    <property type="entry name" value="Type II DNA topoisomerase"/>
    <property type="match status" value="1"/>
</dbReference>
<feature type="coiled-coil region" evidence="7">
    <location>
        <begin position="430"/>
        <end position="457"/>
    </location>
</feature>
<reference evidence="9 10" key="1">
    <citation type="journal article" date="2016" name="Virology">
        <title>The genome of AR9, a giant transducing Bacillus phage encoding two multisubunit RNA polymerases.</title>
        <authorList>
            <person name="Lavysh D."/>
            <person name="Sokolova M."/>
            <person name="Minakhin L."/>
            <person name="Yakunina M."/>
            <person name="Artamonova T."/>
            <person name="Kozyavkin S."/>
            <person name="Makarova K.S."/>
            <person name="Koonin E.V."/>
            <person name="Severinov K."/>
        </authorList>
    </citation>
    <scope>NUCLEOTIDE SEQUENCE [LARGE SCALE GENOMIC DNA]</scope>
</reference>
<protein>
    <recommendedName>
        <fullName evidence="2">DNA topoisomerase (ATP-hydrolyzing)</fullName>
        <ecNumber evidence="2">5.6.2.2</ecNumber>
    </recommendedName>
</protein>
<sequence>MMKMAIIKKDYETIQTENATEYYDEVLKERAIPDPRDGLKPIHRRILWGMHVHKWESNKPHVKSAKITGSIIGEYHPHGNASVYEALVKMYQPWYVNKSLIDAHGNFGSVYGDPAAAERYSEARIHKFAEEVLLSNINKNIVDFVPNFDNTLEEPKVLPSILPMILVNGSLGIAAGYATNQHPHNINEVIDETIKYIKDNNYQIKLLPDYPTGGVIINKRQVEEAYTTGKSKAIIRARITKNEKKHELVISEIPYLKTSDKLIESIQNVANDRIEKGNKIPKKIEGIKNIKNLSEKGKINIIIEVKKGYDLDLIENQLYKYTNCQFTLPMDFNGVIDKKFINFTNVNQIVAEWLNFRIVTLRRLFTNDLKDAKKRIHIIDGLLTALGTNLDRLLDIIRTSKSRSQMVETIVKEFKIEEDQAEYIVNMKLYRINNIEIDQLKKERKDLEKKYNDTVLYFKDDNKINEYIISELENAKKKFGCERKTTVLDLNIEDINNKENLIIDSNHTFICTNRYIKKLNNTIKVQKRGGKGNSIGKIKSDDNPITIFNANNKDNILIFTNAGKVYSRKAYEIEGCEIQSYGYNLNGIIKDETLTNVLAMTDDEMNNENIKIAIGTRLNKIKLVDVAEFKNIYQSGIIATKLNDGDSVIFAQKVDMKGKNSIIACTNTGATINMSLDSIPVVLRPTFGSNIFDNSIINKGDYIAGIDLVTEEVSHAFFISKKGLGKRVEISEFPEQIRGGKGRIGIRAKENDEIVRIVSVKPDSDLTIISNTSIIGMDIDEVSVLLRPAFGNTIKKLNKDEIILGATAI</sequence>
<evidence type="ECO:0000256" key="3">
    <source>
        <dbReference type="ARBA" id="ARBA00023029"/>
    </source>
</evidence>
<evidence type="ECO:0000256" key="5">
    <source>
        <dbReference type="ARBA" id="ARBA00023235"/>
    </source>
</evidence>
<dbReference type="RefSeq" id="YP_009282949.1">
    <property type="nucleotide sequence ID" value="NC_031039.1"/>
</dbReference>
<evidence type="ECO:0000256" key="7">
    <source>
        <dbReference type="SAM" id="Coils"/>
    </source>
</evidence>
<dbReference type="SMART" id="SM00434">
    <property type="entry name" value="TOP4c"/>
    <property type="match status" value="1"/>
</dbReference>
<accession>A0A172JHV7</accession>
<dbReference type="Proteomes" id="UP000202618">
    <property type="component" value="Segment"/>
</dbReference>
<evidence type="ECO:0000256" key="4">
    <source>
        <dbReference type="ARBA" id="ARBA00023125"/>
    </source>
</evidence>
<dbReference type="GO" id="GO:0006265">
    <property type="term" value="P:DNA topological change"/>
    <property type="evidence" value="ECO:0007669"/>
    <property type="project" value="UniProtKB-UniRule"/>
</dbReference>
<dbReference type="EC" id="5.6.2.2" evidence="2"/>
<proteinExistence type="inferred from homology"/>
<comment type="catalytic activity">
    <reaction evidence="6">
        <text>ATP-dependent breakage, passage and rejoining of double-stranded DNA.</text>
        <dbReference type="EC" id="5.6.2.2"/>
    </reaction>
</comment>
<dbReference type="PANTHER" id="PTHR43493:SF5">
    <property type="entry name" value="DNA GYRASE SUBUNIT A, CHLOROPLASTIC_MITOCHONDRIAL"/>
    <property type="match status" value="1"/>
</dbReference>
<dbReference type="Gene3D" id="2.120.10.90">
    <property type="entry name" value="DNA gyrase/topoisomerase IV, subunit A, C-terminal"/>
    <property type="match status" value="1"/>
</dbReference>
<dbReference type="GO" id="GO:0003918">
    <property type="term" value="F:DNA topoisomerase type II (double strand cut, ATP-hydrolyzing) activity"/>
    <property type="evidence" value="ECO:0007669"/>
    <property type="project" value="UniProtKB-EC"/>
</dbReference>
<dbReference type="SUPFAM" id="SSF101904">
    <property type="entry name" value="GyrA/ParC C-terminal domain-like"/>
    <property type="match status" value="1"/>
</dbReference>
<dbReference type="InterPro" id="IPR013757">
    <property type="entry name" value="Topo_IIA_A_a_sf"/>
</dbReference>
<evidence type="ECO:0000313" key="10">
    <source>
        <dbReference type="Proteomes" id="UP000202618"/>
    </source>
</evidence>
<dbReference type="InterPro" id="IPR002205">
    <property type="entry name" value="Topo_IIA_dom_A"/>
</dbReference>
<name>A0A172JHV7_BPPB1</name>
<feature type="domain" description="Topo IIA-type catalytic" evidence="8">
    <location>
        <begin position="32"/>
        <end position="500"/>
    </location>
</feature>
<dbReference type="Pfam" id="PF00521">
    <property type="entry name" value="DNA_topoisoIV"/>
    <property type="match status" value="1"/>
</dbReference>
<evidence type="ECO:0000259" key="8">
    <source>
        <dbReference type="PROSITE" id="PS52040"/>
    </source>
</evidence>